<dbReference type="OrthoDB" id="9814591at2"/>
<dbReference type="HAMAP" id="MF_02065">
    <property type="entry name" value="MltG"/>
    <property type="match status" value="1"/>
</dbReference>
<dbReference type="GO" id="GO:0005886">
    <property type="term" value="C:plasma membrane"/>
    <property type="evidence" value="ECO:0007669"/>
    <property type="project" value="UniProtKB-SubCell"/>
</dbReference>
<dbReference type="GO" id="GO:0009252">
    <property type="term" value="P:peptidoglycan biosynthetic process"/>
    <property type="evidence" value="ECO:0007669"/>
    <property type="project" value="UniProtKB-UniRule"/>
</dbReference>
<dbReference type="RefSeq" id="WP_113974907.1">
    <property type="nucleotide sequence ID" value="NZ_JADLPW010000001.1"/>
</dbReference>
<comment type="catalytic activity">
    <reaction evidence="7">
        <text>a peptidoglycan chain = a peptidoglycan chain with N-acetyl-1,6-anhydromuramyl-[peptide] at the reducing end + a peptidoglycan chain with N-acetylglucosamine at the non-reducing end.</text>
        <dbReference type="EC" id="4.2.2.29"/>
    </reaction>
</comment>
<reference evidence="9 10" key="1">
    <citation type="submission" date="2018-06" db="EMBL/GenBank/DDBJ databases">
        <title>Genomic Encyclopedia of Type Strains, Phase IV (KMG-IV): sequencing the most valuable type-strain genomes for metagenomic binning, comparative biology and taxonomic classification.</title>
        <authorList>
            <person name="Goeker M."/>
        </authorList>
    </citation>
    <scope>NUCLEOTIDE SEQUENCE [LARGE SCALE GENOMIC DNA]</scope>
    <source>
        <strain evidence="9 10">DSM 44599</strain>
    </source>
</reference>
<organism evidence="9 10">
    <name type="scientific">Nocardia puris</name>
    <dbReference type="NCBI Taxonomy" id="208602"/>
    <lineage>
        <taxon>Bacteria</taxon>
        <taxon>Bacillati</taxon>
        <taxon>Actinomycetota</taxon>
        <taxon>Actinomycetes</taxon>
        <taxon>Mycobacteriales</taxon>
        <taxon>Nocardiaceae</taxon>
        <taxon>Nocardia</taxon>
    </lineage>
</organism>
<dbReference type="GO" id="GO:0008932">
    <property type="term" value="F:lytic endotransglycosylase activity"/>
    <property type="evidence" value="ECO:0007669"/>
    <property type="project" value="UniProtKB-UniRule"/>
</dbReference>
<keyword evidence="6 7" id="KW-0961">Cell wall biogenesis/degradation</keyword>
<comment type="similarity">
    <text evidence="7">Belongs to the transglycosylase MltG family.</text>
</comment>
<dbReference type="Proteomes" id="UP000252586">
    <property type="component" value="Unassembled WGS sequence"/>
</dbReference>
<evidence type="ECO:0000256" key="3">
    <source>
        <dbReference type="ARBA" id="ARBA00022989"/>
    </source>
</evidence>
<feature type="transmembrane region" description="Helical" evidence="7">
    <location>
        <begin position="131"/>
        <end position="151"/>
    </location>
</feature>
<evidence type="ECO:0000313" key="9">
    <source>
        <dbReference type="EMBL" id="RBO96239.1"/>
    </source>
</evidence>
<keyword evidence="4 7" id="KW-0472">Membrane</keyword>
<dbReference type="InterPro" id="IPR003770">
    <property type="entry name" value="MLTG-like"/>
</dbReference>
<comment type="function">
    <text evidence="7">Functions as a peptidoglycan terminase that cleaves nascent peptidoglycan strands endolytically to terminate their elongation.</text>
</comment>
<keyword evidence="3 7" id="KW-1133">Transmembrane helix</keyword>
<feature type="site" description="Important for catalytic activity" evidence="7">
    <location>
        <position position="384"/>
    </location>
</feature>
<accession>A0A366E391</accession>
<dbReference type="GO" id="GO:0071555">
    <property type="term" value="P:cell wall organization"/>
    <property type="evidence" value="ECO:0007669"/>
    <property type="project" value="UniProtKB-KW"/>
</dbReference>
<protein>
    <recommendedName>
        <fullName evidence="7">Endolytic murein transglycosylase</fullName>
        <ecNumber evidence="7">4.2.2.29</ecNumber>
    </recommendedName>
    <alternativeName>
        <fullName evidence="7">Peptidoglycan lytic transglycosylase</fullName>
    </alternativeName>
    <alternativeName>
        <fullName evidence="7">Peptidoglycan polymerization terminase</fullName>
    </alternativeName>
</protein>
<dbReference type="AlphaFoldDB" id="A0A366E391"/>
<dbReference type="PANTHER" id="PTHR30518">
    <property type="entry name" value="ENDOLYTIC MUREIN TRANSGLYCOSYLASE"/>
    <property type="match status" value="1"/>
</dbReference>
<evidence type="ECO:0000256" key="8">
    <source>
        <dbReference type="SAM" id="MobiDB-lite"/>
    </source>
</evidence>
<proteinExistence type="inferred from homology"/>
<sequence length="505" mass="54573">MTDRWARAEERYRQREADRRYRRDDSAWGRDGRAPGQDDEWDDYDDDTTVIPRYTDDEPLYDGPPMYAAADDYDEEPSEPASPPRAQRPARGQAKAAAKGRGGGQRPPRGKGKRSRVASRKAAERKRKRRTMLIVGGVLAIVLVAAVAFAVKKLTTQFEPPADYAGPAGPPVVVQVHPGDTATQIAQEMRDKDVVASTGAFYEAAVRNSGMNAVQPGFYQIPSQSPAEDAVAALLTPGSRVGNVVISEGRQLHDQHDVNTGAPTEGIYTKIAAASCVGAEGAKKCVTYEELSAAGAGTDLAALGVPSWAQEEVRAAPDRVRQLDGLIAAGTLDFDPSGSAQEILRQLITTSAARYEETGLLTSGANNGLTPYETLIAASLVEREALPQDMPKVARVIVNRLEVEQPLQFDSTVNYALDTTEVATTDADRAKRTPWNTYAMPGLPANPIASPSIAALKAMENPEPGNWLYFVTIDMKGTTLFTDSYSQHLRNIEKAMESGILNSGR</sequence>
<keyword evidence="5 7" id="KW-0456">Lyase</keyword>
<keyword evidence="2 7" id="KW-0812">Transmembrane</keyword>
<comment type="subcellular location">
    <subcellularLocation>
        <location evidence="7">Cell membrane</location>
        <topology evidence="7">Single-pass membrane protein</topology>
    </subcellularLocation>
</comment>
<dbReference type="Pfam" id="PF02618">
    <property type="entry name" value="YceG"/>
    <property type="match status" value="1"/>
</dbReference>
<keyword evidence="1 7" id="KW-1003">Cell membrane</keyword>
<dbReference type="EMBL" id="QNRE01000001">
    <property type="protein sequence ID" value="RBO96239.1"/>
    <property type="molecule type" value="Genomic_DNA"/>
</dbReference>
<evidence type="ECO:0000313" key="10">
    <source>
        <dbReference type="Proteomes" id="UP000252586"/>
    </source>
</evidence>
<feature type="compositionally biased region" description="Basic and acidic residues" evidence="8">
    <location>
        <begin position="1"/>
        <end position="33"/>
    </location>
</feature>
<feature type="compositionally biased region" description="Basic residues" evidence="8">
    <location>
        <begin position="108"/>
        <end position="126"/>
    </location>
</feature>
<feature type="compositionally biased region" description="Low complexity" evidence="8">
    <location>
        <begin position="84"/>
        <end position="99"/>
    </location>
</feature>
<dbReference type="Gene3D" id="3.30.1490.480">
    <property type="entry name" value="Endolytic murein transglycosylase"/>
    <property type="match status" value="1"/>
</dbReference>
<keyword evidence="10" id="KW-1185">Reference proteome</keyword>
<evidence type="ECO:0000256" key="4">
    <source>
        <dbReference type="ARBA" id="ARBA00023136"/>
    </source>
</evidence>
<gene>
    <name evidence="7" type="primary">mltG</name>
    <name evidence="9" type="ORF">DFR74_101250</name>
</gene>
<comment type="caution">
    <text evidence="9">The sequence shown here is derived from an EMBL/GenBank/DDBJ whole genome shotgun (WGS) entry which is preliminary data.</text>
</comment>
<name>A0A366E391_9NOCA</name>
<evidence type="ECO:0000256" key="5">
    <source>
        <dbReference type="ARBA" id="ARBA00023239"/>
    </source>
</evidence>
<feature type="compositionally biased region" description="Acidic residues" evidence="8">
    <location>
        <begin position="37"/>
        <end position="48"/>
    </location>
</feature>
<dbReference type="STRING" id="1210090.GCA_001613185_03352"/>
<evidence type="ECO:0000256" key="7">
    <source>
        <dbReference type="HAMAP-Rule" id="MF_02065"/>
    </source>
</evidence>
<evidence type="ECO:0000256" key="2">
    <source>
        <dbReference type="ARBA" id="ARBA00022692"/>
    </source>
</evidence>
<dbReference type="EC" id="4.2.2.29" evidence="7"/>
<evidence type="ECO:0000256" key="6">
    <source>
        <dbReference type="ARBA" id="ARBA00023316"/>
    </source>
</evidence>
<dbReference type="PANTHER" id="PTHR30518:SF2">
    <property type="entry name" value="ENDOLYTIC MUREIN TRANSGLYCOSYLASE"/>
    <property type="match status" value="1"/>
</dbReference>
<evidence type="ECO:0000256" key="1">
    <source>
        <dbReference type="ARBA" id="ARBA00022475"/>
    </source>
</evidence>
<feature type="region of interest" description="Disordered" evidence="8">
    <location>
        <begin position="1"/>
        <end position="126"/>
    </location>
</feature>